<evidence type="ECO:0000313" key="3">
    <source>
        <dbReference type="Proteomes" id="UP001190700"/>
    </source>
</evidence>
<comment type="caution">
    <text evidence="2">The sequence shown here is derived from an EMBL/GenBank/DDBJ whole genome shotgun (WGS) entry which is preliminary data.</text>
</comment>
<evidence type="ECO:0008006" key="4">
    <source>
        <dbReference type="Google" id="ProtNLM"/>
    </source>
</evidence>
<protein>
    <recommendedName>
        <fullName evidence="4">Secreted protein</fullName>
    </recommendedName>
</protein>
<sequence length="135" mass="15389">MKGVWFPAPLVLLLLGIAWLLPPLLHGHVTDVCWIWGSNREQVTFYVGTWHPPDQVSECKVYQKLNSKGQVQSCSKGSSGCKFCPLRVQNRDETREYLFEGTQVRPQYENRVSLVGSQCTTSLMKIAIAVRHWAR</sequence>
<dbReference type="Proteomes" id="UP001190700">
    <property type="component" value="Unassembled WGS sequence"/>
</dbReference>
<reference evidence="2 3" key="1">
    <citation type="journal article" date="2015" name="Genome Biol. Evol.">
        <title>Comparative Genomics of a Bacterivorous Green Alga Reveals Evolutionary Causalities and Consequences of Phago-Mixotrophic Mode of Nutrition.</title>
        <authorList>
            <person name="Burns J.A."/>
            <person name="Paasch A."/>
            <person name="Narechania A."/>
            <person name="Kim E."/>
        </authorList>
    </citation>
    <scope>NUCLEOTIDE SEQUENCE [LARGE SCALE GENOMIC DNA]</scope>
    <source>
        <strain evidence="2 3">PLY_AMNH</strain>
    </source>
</reference>
<proteinExistence type="predicted"/>
<dbReference type="AlphaFoldDB" id="A0AAE0FPL9"/>
<keyword evidence="3" id="KW-1185">Reference proteome</keyword>
<accession>A0AAE0FPL9</accession>
<organism evidence="2 3">
    <name type="scientific">Cymbomonas tetramitiformis</name>
    <dbReference type="NCBI Taxonomy" id="36881"/>
    <lineage>
        <taxon>Eukaryota</taxon>
        <taxon>Viridiplantae</taxon>
        <taxon>Chlorophyta</taxon>
        <taxon>Pyramimonadophyceae</taxon>
        <taxon>Pyramimonadales</taxon>
        <taxon>Pyramimonadaceae</taxon>
        <taxon>Cymbomonas</taxon>
    </lineage>
</organism>
<gene>
    <name evidence="2" type="ORF">CYMTET_27806</name>
</gene>
<name>A0AAE0FPL9_9CHLO</name>
<feature type="chain" id="PRO_5042180581" description="Secreted protein" evidence="1">
    <location>
        <begin position="28"/>
        <end position="135"/>
    </location>
</feature>
<evidence type="ECO:0000313" key="2">
    <source>
        <dbReference type="EMBL" id="KAK3263385.1"/>
    </source>
</evidence>
<feature type="signal peptide" evidence="1">
    <location>
        <begin position="1"/>
        <end position="27"/>
    </location>
</feature>
<keyword evidence="1" id="KW-0732">Signal</keyword>
<dbReference type="EMBL" id="LGRX02015487">
    <property type="protein sequence ID" value="KAK3263385.1"/>
    <property type="molecule type" value="Genomic_DNA"/>
</dbReference>
<evidence type="ECO:0000256" key="1">
    <source>
        <dbReference type="SAM" id="SignalP"/>
    </source>
</evidence>